<feature type="domain" description="VOC" evidence="1">
    <location>
        <begin position="17"/>
        <end position="130"/>
    </location>
</feature>
<accession>A0ABQ4AIW5</accession>
<keyword evidence="3" id="KW-1185">Reference proteome</keyword>
<name>A0ABQ4AIW5_9ACTN</name>
<proteinExistence type="predicted"/>
<dbReference type="EMBL" id="BOMP01000055">
    <property type="protein sequence ID" value="GIE40846.1"/>
    <property type="molecule type" value="Genomic_DNA"/>
</dbReference>
<dbReference type="PANTHER" id="PTHR35908:SF1">
    <property type="entry name" value="CONSERVED PROTEIN"/>
    <property type="match status" value="1"/>
</dbReference>
<dbReference type="InterPro" id="IPR041581">
    <property type="entry name" value="Glyoxalase_6"/>
</dbReference>
<dbReference type="PROSITE" id="PS51819">
    <property type="entry name" value="VOC"/>
    <property type="match status" value="1"/>
</dbReference>
<dbReference type="Pfam" id="PF18029">
    <property type="entry name" value="Glyoxalase_6"/>
    <property type="match status" value="1"/>
</dbReference>
<organism evidence="2 3">
    <name type="scientific">Actinoplanes lobatus</name>
    <dbReference type="NCBI Taxonomy" id="113568"/>
    <lineage>
        <taxon>Bacteria</taxon>
        <taxon>Bacillati</taxon>
        <taxon>Actinomycetota</taxon>
        <taxon>Actinomycetes</taxon>
        <taxon>Micromonosporales</taxon>
        <taxon>Micromonosporaceae</taxon>
        <taxon>Actinoplanes</taxon>
    </lineage>
</organism>
<gene>
    <name evidence="2" type="ORF">Alo02nite_37440</name>
</gene>
<dbReference type="Proteomes" id="UP000631312">
    <property type="component" value="Unassembled WGS sequence"/>
</dbReference>
<reference evidence="2 3" key="1">
    <citation type="submission" date="2021-01" db="EMBL/GenBank/DDBJ databases">
        <title>Whole genome shotgun sequence of Actinoplanes lobatus NBRC 12513.</title>
        <authorList>
            <person name="Komaki H."/>
            <person name="Tamura T."/>
        </authorList>
    </citation>
    <scope>NUCLEOTIDE SEQUENCE [LARGE SCALE GENOMIC DNA]</scope>
    <source>
        <strain evidence="2 3">NBRC 12513</strain>
    </source>
</reference>
<comment type="caution">
    <text evidence="2">The sequence shown here is derived from an EMBL/GenBank/DDBJ whole genome shotgun (WGS) entry which is preliminary data.</text>
</comment>
<sequence>MIALAISRGTLTGMTVSLHHIVIDAHDLPAQARFWAQVLNWRILSEREREVVIGADENAPVGICFMPVTDSKKVKNRLHLDLTPGPDGRDPEVDRILALGARRVDIGQIGTESWIVLADPEGNEFCILRPKKTLIA</sequence>
<dbReference type="InterPro" id="IPR037523">
    <property type="entry name" value="VOC_core"/>
</dbReference>
<dbReference type="SUPFAM" id="SSF54593">
    <property type="entry name" value="Glyoxalase/Bleomycin resistance protein/Dihydroxybiphenyl dioxygenase"/>
    <property type="match status" value="1"/>
</dbReference>
<dbReference type="InterPro" id="IPR029068">
    <property type="entry name" value="Glyas_Bleomycin-R_OHBP_Dase"/>
</dbReference>
<protein>
    <recommendedName>
        <fullName evidence="1">VOC domain-containing protein</fullName>
    </recommendedName>
</protein>
<evidence type="ECO:0000259" key="1">
    <source>
        <dbReference type="PROSITE" id="PS51819"/>
    </source>
</evidence>
<evidence type="ECO:0000313" key="3">
    <source>
        <dbReference type="Proteomes" id="UP000631312"/>
    </source>
</evidence>
<evidence type="ECO:0000313" key="2">
    <source>
        <dbReference type="EMBL" id="GIE40846.1"/>
    </source>
</evidence>
<dbReference type="Gene3D" id="3.10.180.10">
    <property type="entry name" value="2,3-Dihydroxybiphenyl 1,2-Dioxygenase, domain 1"/>
    <property type="match status" value="1"/>
</dbReference>
<dbReference type="PANTHER" id="PTHR35908">
    <property type="entry name" value="HYPOTHETICAL FUSION PROTEIN"/>
    <property type="match status" value="1"/>
</dbReference>
<dbReference type="CDD" id="cd06587">
    <property type="entry name" value="VOC"/>
    <property type="match status" value="1"/>
</dbReference>